<evidence type="ECO:0000256" key="2">
    <source>
        <dbReference type="SAM" id="MobiDB-lite"/>
    </source>
</evidence>
<dbReference type="SUPFAM" id="SSF69047">
    <property type="entry name" value="Hypothetical protein YjbJ"/>
    <property type="match status" value="1"/>
</dbReference>
<evidence type="ECO:0000259" key="3">
    <source>
        <dbReference type="Pfam" id="PF05532"/>
    </source>
</evidence>
<evidence type="ECO:0000313" key="5">
    <source>
        <dbReference type="Proteomes" id="UP000696413"/>
    </source>
</evidence>
<keyword evidence="5" id="KW-1185">Reference proteome</keyword>
<accession>A0ABS6HLI7</accession>
<dbReference type="InterPro" id="IPR036629">
    <property type="entry name" value="YjbJ_sf"/>
</dbReference>
<dbReference type="Proteomes" id="UP000696413">
    <property type="component" value="Unassembled WGS sequence"/>
</dbReference>
<sequence length="71" mass="7696">MSGMDKAKNKAQHLIGQAKEAVGKATGHRGTEHHGRADQTKAHLHDAGEKVKDTFDRLVHHRGAGPGRRTP</sequence>
<dbReference type="InterPro" id="IPR008462">
    <property type="entry name" value="CsbD"/>
</dbReference>
<protein>
    <submittedName>
        <fullName evidence="4">CsbD family protein</fullName>
    </submittedName>
</protein>
<dbReference type="Gene3D" id="1.10.1470.10">
    <property type="entry name" value="YjbJ"/>
    <property type="match status" value="1"/>
</dbReference>
<comment type="similarity">
    <text evidence="1">Belongs to the UPF0337 (CsbD) family.</text>
</comment>
<dbReference type="Pfam" id="PF05532">
    <property type="entry name" value="CsbD"/>
    <property type="match status" value="1"/>
</dbReference>
<evidence type="ECO:0000256" key="1">
    <source>
        <dbReference type="ARBA" id="ARBA00009129"/>
    </source>
</evidence>
<gene>
    <name evidence="4" type="ORF">KL859_11845</name>
</gene>
<feature type="region of interest" description="Disordered" evidence="2">
    <location>
        <begin position="1"/>
        <end position="71"/>
    </location>
</feature>
<name>A0ABS6HLI7_MYCGD</name>
<organism evidence="4 5">
    <name type="scientific">Mycolicibacterium goodii</name>
    <name type="common">Mycobacterium goodii</name>
    <dbReference type="NCBI Taxonomy" id="134601"/>
    <lineage>
        <taxon>Bacteria</taxon>
        <taxon>Bacillati</taxon>
        <taxon>Actinomycetota</taxon>
        <taxon>Actinomycetes</taxon>
        <taxon>Mycobacteriales</taxon>
        <taxon>Mycobacteriaceae</taxon>
        <taxon>Mycolicibacterium</taxon>
    </lineage>
</organism>
<dbReference type="EMBL" id="JAHBOM010000008">
    <property type="protein sequence ID" value="MBU8823562.1"/>
    <property type="molecule type" value="Genomic_DNA"/>
</dbReference>
<reference evidence="4 5" key="1">
    <citation type="submission" date="2021-05" db="EMBL/GenBank/DDBJ databases">
        <title>Draft Genome Sequences of Clinical Respiratory Isolates of Mycobacterium goodii Recovered in Ireland.</title>
        <authorList>
            <person name="Flanagan P.R."/>
            <person name="Mok S."/>
            <person name="Roycroft E."/>
            <person name="Rogers T.R."/>
            <person name="Fitzgibbon M."/>
        </authorList>
    </citation>
    <scope>NUCLEOTIDE SEQUENCE [LARGE SCALE GENOMIC DNA]</scope>
    <source>
        <strain evidence="4 5">14IE55</strain>
    </source>
</reference>
<evidence type="ECO:0000313" key="4">
    <source>
        <dbReference type="EMBL" id="MBU8823562.1"/>
    </source>
</evidence>
<feature type="compositionally biased region" description="Basic and acidic residues" evidence="2">
    <location>
        <begin position="29"/>
        <end position="58"/>
    </location>
</feature>
<proteinExistence type="inferred from homology"/>
<comment type="caution">
    <text evidence="4">The sequence shown here is derived from an EMBL/GenBank/DDBJ whole genome shotgun (WGS) entry which is preliminary data.</text>
</comment>
<feature type="domain" description="CsbD-like" evidence="3">
    <location>
        <begin position="5"/>
        <end position="56"/>
    </location>
</feature>